<feature type="transmembrane region" description="Helical" evidence="1">
    <location>
        <begin position="347"/>
        <end position="372"/>
    </location>
</feature>
<feature type="transmembrane region" description="Helical" evidence="1">
    <location>
        <begin position="111"/>
        <end position="138"/>
    </location>
</feature>
<feature type="transmembrane region" description="Helical" evidence="1">
    <location>
        <begin position="38"/>
        <end position="58"/>
    </location>
</feature>
<feature type="transmembrane region" description="Helical" evidence="1">
    <location>
        <begin position="418"/>
        <end position="443"/>
    </location>
</feature>
<dbReference type="EMBL" id="CADCVM010000204">
    <property type="protein sequence ID" value="CAA9492184.1"/>
    <property type="molecule type" value="Genomic_DNA"/>
</dbReference>
<feature type="transmembrane region" description="Helical" evidence="1">
    <location>
        <begin position="455"/>
        <end position="476"/>
    </location>
</feature>
<gene>
    <name evidence="2" type="ORF">AVDCRST_MAG05-1948</name>
</gene>
<organism evidence="2">
    <name type="scientific">uncultured Rubrobacteraceae bacterium</name>
    <dbReference type="NCBI Taxonomy" id="349277"/>
    <lineage>
        <taxon>Bacteria</taxon>
        <taxon>Bacillati</taxon>
        <taxon>Actinomycetota</taxon>
        <taxon>Rubrobacteria</taxon>
        <taxon>Rubrobacterales</taxon>
        <taxon>Rubrobacteraceae</taxon>
        <taxon>environmental samples</taxon>
    </lineage>
</organism>
<feature type="transmembrane region" description="Helical" evidence="1">
    <location>
        <begin position="219"/>
        <end position="240"/>
    </location>
</feature>
<dbReference type="AlphaFoldDB" id="A0A6J4SH79"/>
<dbReference type="NCBIfam" id="NF037982">
    <property type="entry name" value="Nramp_1"/>
    <property type="match status" value="1"/>
</dbReference>
<feature type="transmembrane region" description="Helical" evidence="1">
    <location>
        <begin position="144"/>
        <end position="163"/>
    </location>
</feature>
<reference evidence="2" key="1">
    <citation type="submission" date="2020-02" db="EMBL/GenBank/DDBJ databases">
        <authorList>
            <person name="Meier V. D."/>
        </authorList>
    </citation>
    <scope>NUCLEOTIDE SEQUENCE</scope>
    <source>
        <strain evidence="2">AVDCRST_MAG05</strain>
    </source>
</reference>
<evidence type="ECO:0000313" key="2">
    <source>
        <dbReference type="EMBL" id="CAA9492184.1"/>
    </source>
</evidence>
<name>A0A6J4SH79_9ACTN</name>
<proteinExistence type="predicted"/>
<keyword evidence="1" id="KW-1133">Transmembrane helix</keyword>
<keyword evidence="1" id="KW-0472">Membrane</keyword>
<evidence type="ECO:0000256" key="1">
    <source>
        <dbReference type="SAM" id="Phobius"/>
    </source>
</evidence>
<feature type="transmembrane region" description="Helical" evidence="1">
    <location>
        <begin position="175"/>
        <end position="199"/>
    </location>
</feature>
<keyword evidence="1" id="KW-0812">Transmembrane</keyword>
<sequence>MAEATERADKQLSTELPTKYLPAVEYRDLPEPLPFRKIIGASVIILATALGSGELILWPYITTQVGIGVLWLAVVGFTMQYFLNMEIERYTLATGETAVTGFTRFWKPWGIIFCLGAILPNMSPGIAASAAELFTFLFGINAAASPYLCVALLICIGLFLTLSPVVYQFVEKTEMVLVSIILVFLVVALFLATDASSWAGVVSEAPRGVANFGSYLGELGVAALLGAIAFAGAGGANNLVQSNYIRDKGLGMGAYIPRIVSPITGEEEAAPSIGYMTKTDDENMRRWRGWWKVANQEQLFLFFGVGLLSLIALSVLANSTLGVRENVGEDLAFVQDEASALRDIAPWFATFFLAAATIKLVATSLGILDYVSRLTADSLKVSFLKDSQFWSESKIYAFVVWLMIVAGSAFVLTGAEPVFLLIITSAGGGIVMAFYSCMLIVLNRRALPEAIRLRGYRLVVIAVTAVFFVVFGVALLTDVVLSNVFGSGLTDVLGL</sequence>
<accession>A0A6J4SH79</accession>
<feature type="transmembrane region" description="Helical" evidence="1">
    <location>
        <begin position="299"/>
        <end position="317"/>
    </location>
</feature>
<protein>
    <submittedName>
        <fullName evidence="2">Uncharacterized protein</fullName>
    </submittedName>
</protein>
<feature type="transmembrane region" description="Helical" evidence="1">
    <location>
        <begin position="393"/>
        <end position="412"/>
    </location>
</feature>
<feature type="transmembrane region" description="Helical" evidence="1">
    <location>
        <begin position="64"/>
        <end position="83"/>
    </location>
</feature>